<reference evidence="1 2" key="1">
    <citation type="submission" date="2015-02" db="EMBL/GenBank/DDBJ databases">
        <authorList>
            <person name="Gomez-Escribano P.J."/>
        </authorList>
    </citation>
    <scope>NUCLEOTIDE SEQUENCE [LARGE SCALE GENOMIC DNA]</scope>
    <source>
        <strain evidence="2">C34 (DSM 42122 / NRRL B-24963)</strain>
    </source>
</reference>
<dbReference type="EMBL" id="LN831790">
    <property type="protein sequence ID" value="CQR63294.1"/>
    <property type="molecule type" value="Genomic_DNA"/>
</dbReference>
<dbReference type="KEGG" id="sle:sle_38350"/>
<dbReference type="GO" id="GO:0008967">
    <property type="term" value="F:phosphoglycolate phosphatase activity"/>
    <property type="evidence" value="ECO:0007669"/>
    <property type="project" value="TreeGrafter"/>
</dbReference>
<proteinExistence type="predicted"/>
<dbReference type="PANTHER" id="PTHR43434">
    <property type="entry name" value="PHOSPHOGLYCOLATE PHOSPHATASE"/>
    <property type="match status" value="1"/>
</dbReference>
<evidence type="ECO:0000313" key="1">
    <source>
        <dbReference type="EMBL" id="CQR63294.1"/>
    </source>
</evidence>
<protein>
    <submittedName>
        <fullName evidence="1">Hydrolase</fullName>
    </submittedName>
</protein>
<dbReference type="PANTHER" id="PTHR43434:SF1">
    <property type="entry name" value="PHOSPHOGLYCOLATE PHOSPHATASE"/>
    <property type="match status" value="1"/>
</dbReference>
<dbReference type="AlphaFoldDB" id="A0A0F7VS54"/>
<dbReference type="Proteomes" id="UP000035016">
    <property type="component" value="Chromosome Chromosome"/>
</dbReference>
<dbReference type="InterPro" id="IPR023214">
    <property type="entry name" value="HAD_sf"/>
</dbReference>
<sequence>MTHIQSARAETDTGPERLRDLVTGARVVLWGFDGPLCRLFAGDAAERVAAGLLRWLEGRGLHGLPGEPGQEAPDPWAVLRAVRRRQPGGALTDELEERLTQEELRAAPSAMPTAWADPLIRTWTAVGARPAVVTGRSPRAVRAYLAERGLLACFGPHIYGRTRDARRGEPDPDRLRHALRATGAVPSTAVLIGDTPSAFAVAREAGVGFLGYARAEPRAQALRRAGAPVVVRSLEPVLRLLRE</sequence>
<gene>
    <name evidence="1" type="primary">sle_38350</name>
</gene>
<name>A0A0F7VS54_STRLW</name>
<organism evidence="1 2">
    <name type="scientific">Streptomyces leeuwenhoekii</name>
    <dbReference type="NCBI Taxonomy" id="1437453"/>
    <lineage>
        <taxon>Bacteria</taxon>
        <taxon>Bacillati</taxon>
        <taxon>Actinomycetota</taxon>
        <taxon>Actinomycetes</taxon>
        <taxon>Kitasatosporales</taxon>
        <taxon>Streptomycetaceae</taxon>
        <taxon>Streptomyces</taxon>
    </lineage>
</organism>
<dbReference type="GO" id="GO:0006281">
    <property type="term" value="P:DNA repair"/>
    <property type="evidence" value="ECO:0007669"/>
    <property type="project" value="TreeGrafter"/>
</dbReference>
<evidence type="ECO:0000313" key="2">
    <source>
        <dbReference type="Proteomes" id="UP000035016"/>
    </source>
</evidence>
<dbReference type="Pfam" id="PF00702">
    <property type="entry name" value="Hydrolase"/>
    <property type="match status" value="1"/>
</dbReference>
<dbReference type="InterPro" id="IPR050155">
    <property type="entry name" value="HAD-like_hydrolase_sf"/>
</dbReference>
<accession>A0A0F7VS54</accession>
<dbReference type="InterPro" id="IPR036412">
    <property type="entry name" value="HAD-like_sf"/>
</dbReference>
<keyword evidence="1" id="KW-0378">Hydrolase</keyword>
<dbReference type="SUPFAM" id="SSF56784">
    <property type="entry name" value="HAD-like"/>
    <property type="match status" value="1"/>
</dbReference>
<dbReference type="GO" id="GO:0005829">
    <property type="term" value="C:cytosol"/>
    <property type="evidence" value="ECO:0007669"/>
    <property type="project" value="TreeGrafter"/>
</dbReference>
<dbReference type="Gene3D" id="3.40.50.1000">
    <property type="entry name" value="HAD superfamily/HAD-like"/>
    <property type="match status" value="1"/>
</dbReference>